<accession>A0A239M212</accession>
<organism evidence="2 3">
    <name type="scientific">Ekhidna lutea</name>
    <dbReference type="NCBI Taxonomy" id="447679"/>
    <lineage>
        <taxon>Bacteria</taxon>
        <taxon>Pseudomonadati</taxon>
        <taxon>Bacteroidota</taxon>
        <taxon>Cytophagia</taxon>
        <taxon>Cytophagales</taxon>
        <taxon>Reichenbachiellaceae</taxon>
        <taxon>Ekhidna</taxon>
    </lineage>
</organism>
<evidence type="ECO:0000313" key="3">
    <source>
        <dbReference type="Proteomes" id="UP000198393"/>
    </source>
</evidence>
<dbReference type="RefSeq" id="WP_089358229.1">
    <property type="nucleotide sequence ID" value="NZ_FZPD01000006.1"/>
</dbReference>
<dbReference type="AlphaFoldDB" id="A0A239M212"/>
<dbReference type="Proteomes" id="UP000198393">
    <property type="component" value="Unassembled WGS sequence"/>
</dbReference>
<protein>
    <recommendedName>
        <fullName evidence="4">Por secretion system C-terminal sorting domain-containing protein</fullName>
    </recommendedName>
</protein>
<evidence type="ECO:0000313" key="2">
    <source>
        <dbReference type="EMBL" id="SNT36352.1"/>
    </source>
</evidence>
<dbReference type="EMBL" id="FZPD01000006">
    <property type="protein sequence ID" value="SNT36352.1"/>
    <property type="molecule type" value="Genomic_DNA"/>
</dbReference>
<name>A0A239M212_EKHLU</name>
<gene>
    <name evidence="2" type="ORF">SAMN05421640_3561</name>
</gene>
<keyword evidence="1" id="KW-0732">Signal</keyword>
<reference evidence="2 3" key="1">
    <citation type="submission" date="2017-06" db="EMBL/GenBank/DDBJ databases">
        <authorList>
            <person name="Kim H.J."/>
            <person name="Triplett B.A."/>
        </authorList>
    </citation>
    <scope>NUCLEOTIDE SEQUENCE [LARGE SCALE GENOMIC DNA]</scope>
    <source>
        <strain evidence="2 3">DSM 19307</strain>
    </source>
</reference>
<evidence type="ECO:0000256" key="1">
    <source>
        <dbReference type="SAM" id="SignalP"/>
    </source>
</evidence>
<feature type="signal peptide" evidence="1">
    <location>
        <begin position="1"/>
        <end position="19"/>
    </location>
</feature>
<feature type="chain" id="PRO_5013303334" description="Por secretion system C-terminal sorting domain-containing protein" evidence="1">
    <location>
        <begin position="20"/>
        <end position="113"/>
    </location>
</feature>
<keyword evidence="3" id="KW-1185">Reference proteome</keyword>
<proteinExistence type="predicted"/>
<evidence type="ECO:0008006" key="4">
    <source>
        <dbReference type="Google" id="ProtNLM"/>
    </source>
</evidence>
<sequence length="113" mass="12716">MIKFVLILVSVVSFNFVVSYTTTMENTQPNEVAVVFSDEAVAIESGQPVFTKGTKIWVTNPNKEDIKVYLNEKEDKISDEKVDLSQITNLNEGTYTLVLNTDSEEKVFGFTIQ</sequence>